<gene>
    <name evidence="2" type="ORF">SAMN05216499_10333</name>
</gene>
<dbReference type="STRING" id="310782.SAMN05216499_10333"/>
<dbReference type="Proteomes" id="UP000184111">
    <property type="component" value="Unassembled WGS sequence"/>
</dbReference>
<name>A0A1M6YLR3_9ACTN</name>
<organism evidence="2 3">
    <name type="scientific">Actinacidiphila paucisporea</name>
    <dbReference type="NCBI Taxonomy" id="310782"/>
    <lineage>
        <taxon>Bacteria</taxon>
        <taxon>Bacillati</taxon>
        <taxon>Actinomycetota</taxon>
        <taxon>Actinomycetes</taxon>
        <taxon>Kitasatosporales</taxon>
        <taxon>Streptomycetaceae</taxon>
        <taxon>Actinacidiphila</taxon>
    </lineage>
</organism>
<evidence type="ECO:0000313" key="3">
    <source>
        <dbReference type="Proteomes" id="UP000184111"/>
    </source>
</evidence>
<feature type="region of interest" description="Disordered" evidence="1">
    <location>
        <begin position="345"/>
        <end position="396"/>
    </location>
</feature>
<reference evidence="2 3" key="1">
    <citation type="submission" date="2016-11" db="EMBL/GenBank/DDBJ databases">
        <authorList>
            <person name="Jaros S."/>
            <person name="Januszkiewicz K."/>
            <person name="Wedrychowicz H."/>
        </authorList>
    </citation>
    <scope>NUCLEOTIDE SEQUENCE [LARGE SCALE GENOMIC DNA]</scope>
    <source>
        <strain evidence="2 3">CGMCC 4.2025</strain>
    </source>
</reference>
<feature type="compositionally biased region" description="Polar residues" evidence="1">
    <location>
        <begin position="386"/>
        <end position="396"/>
    </location>
</feature>
<dbReference type="AlphaFoldDB" id="A0A1M6YLR3"/>
<keyword evidence="3" id="KW-1185">Reference proteome</keyword>
<proteinExistence type="predicted"/>
<evidence type="ECO:0008006" key="4">
    <source>
        <dbReference type="Google" id="ProtNLM"/>
    </source>
</evidence>
<sequence>MVLAGAAAVLLGHRALRHWWAERAGKAYELPVDRSGTAVRAGAAGTAALLAAALALPLLGGGGREEVDAGAAALAPVLVPPPPARTPEPAPPPPEVRTLGHPAGGTLDQLQDGTRVWLPPQYASRKAAGIGFPVVVAHLPADAETDLYGGFALATKRRTADSFVLVLPAHCAPGSAHGPATALAEVARRYRVLAARTATGVIGVGAGAPCAVREALATTGRYGAAAGISGLYPPLAPSSLPRPSLLLAVATGDTAARAATLRLRAALHPHGDEVRVIDGIAAHRELFAQIAGYMTEKLDGPAKTVTPPPAPVSPAAPAPPVLPVAPVLPVPLVPPVSPVPPGFPPSFAPPLSPLSPLRPSPPLPPSLPATRTPTAAPWIAYPPHTVPQSRKPPQSS</sequence>
<accession>A0A1M6YLR3</accession>
<dbReference type="EMBL" id="FRBI01000003">
    <property type="protein sequence ID" value="SHL19050.1"/>
    <property type="molecule type" value="Genomic_DNA"/>
</dbReference>
<evidence type="ECO:0000256" key="1">
    <source>
        <dbReference type="SAM" id="MobiDB-lite"/>
    </source>
</evidence>
<dbReference type="Gene3D" id="3.40.50.1820">
    <property type="entry name" value="alpha/beta hydrolase"/>
    <property type="match status" value="1"/>
</dbReference>
<feature type="compositionally biased region" description="Low complexity" evidence="1">
    <location>
        <begin position="368"/>
        <end position="377"/>
    </location>
</feature>
<dbReference type="InterPro" id="IPR029058">
    <property type="entry name" value="AB_hydrolase_fold"/>
</dbReference>
<protein>
    <recommendedName>
        <fullName evidence="4">Alpha/beta hydrolase family protein</fullName>
    </recommendedName>
</protein>
<dbReference type="SUPFAM" id="SSF53474">
    <property type="entry name" value="alpha/beta-Hydrolases"/>
    <property type="match status" value="1"/>
</dbReference>
<feature type="compositionally biased region" description="Pro residues" evidence="1">
    <location>
        <begin position="345"/>
        <end position="367"/>
    </location>
</feature>
<evidence type="ECO:0000313" key="2">
    <source>
        <dbReference type="EMBL" id="SHL19050.1"/>
    </source>
</evidence>